<dbReference type="EMBL" id="JRKL02013138">
    <property type="protein sequence ID" value="KAF3943065.1"/>
    <property type="molecule type" value="Genomic_DNA"/>
</dbReference>
<name>A0A8J4Q1A5_9ROSI</name>
<dbReference type="AlphaFoldDB" id="A0A8J4Q1A5"/>
<proteinExistence type="predicted"/>
<gene>
    <name evidence="1" type="ORF">CMV_030340</name>
</gene>
<feature type="non-terminal residue" evidence="1">
    <location>
        <position position="1"/>
    </location>
</feature>
<evidence type="ECO:0000313" key="1">
    <source>
        <dbReference type="EMBL" id="KAF3943065.1"/>
    </source>
</evidence>
<evidence type="ECO:0000313" key="2">
    <source>
        <dbReference type="Proteomes" id="UP000737018"/>
    </source>
</evidence>
<accession>A0A8J4Q1A5</accession>
<dbReference type="Proteomes" id="UP000737018">
    <property type="component" value="Unassembled WGS sequence"/>
</dbReference>
<sequence length="26" mass="2917">SEKPFLVYTLAERGSPRKPWGVLKSA</sequence>
<keyword evidence="2" id="KW-1185">Reference proteome</keyword>
<reference evidence="1" key="1">
    <citation type="submission" date="2020-03" db="EMBL/GenBank/DDBJ databases">
        <title>Castanea mollissima Vanexum genome sequencing.</title>
        <authorList>
            <person name="Staton M."/>
        </authorList>
    </citation>
    <scope>NUCLEOTIDE SEQUENCE</scope>
    <source>
        <tissue evidence="1">Leaf</tissue>
    </source>
</reference>
<protein>
    <submittedName>
        <fullName evidence="1">Uncharacterized protein</fullName>
    </submittedName>
</protein>
<comment type="caution">
    <text evidence="1">The sequence shown here is derived from an EMBL/GenBank/DDBJ whole genome shotgun (WGS) entry which is preliminary data.</text>
</comment>
<organism evidence="1 2">
    <name type="scientific">Castanea mollissima</name>
    <name type="common">Chinese chestnut</name>
    <dbReference type="NCBI Taxonomy" id="60419"/>
    <lineage>
        <taxon>Eukaryota</taxon>
        <taxon>Viridiplantae</taxon>
        <taxon>Streptophyta</taxon>
        <taxon>Embryophyta</taxon>
        <taxon>Tracheophyta</taxon>
        <taxon>Spermatophyta</taxon>
        <taxon>Magnoliopsida</taxon>
        <taxon>eudicotyledons</taxon>
        <taxon>Gunneridae</taxon>
        <taxon>Pentapetalae</taxon>
        <taxon>rosids</taxon>
        <taxon>fabids</taxon>
        <taxon>Fagales</taxon>
        <taxon>Fagaceae</taxon>
        <taxon>Castanea</taxon>
    </lineage>
</organism>